<comment type="similarity">
    <text evidence="1">Belongs to the TTC38 family.</text>
</comment>
<dbReference type="KEGG" id="acek:FLP30_02775"/>
<name>A0A5C1YQ82_9PROT</name>
<evidence type="ECO:0000256" key="4">
    <source>
        <dbReference type="ARBA" id="ARBA00022803"/>
    </source>
</evidence>
<dbReference type="CDD" id="cd05804">
    <property type="entry name" value="StaR_like"/>
    <property type="match status" value="1"/>
</dbReference>
<sequence length="448" mass="50481">MRDCLGNTTSIHTPEALAGVNDFILGFLGYNKRIVKILDTAKIYSDGLVHIYAGLLWMLSETGDTPTAARQHAHQARLAPALNDRERLLLSTLEYWLEDDMPAVLQCLKDILQLWPHDFIALKIHQYDDFNNGRALDMLRVTELCLQAGAQNAHFHGMRAFAYEQCHQLDHAERAARRALALDPREAWAQHALAHVMLTQGRIEEGAAFLNAQAQGWEDLTSFLYTHLWWHKALFHISLGQAETALHIYDQHCWARDRTFSQDQAGAVSLLLRLEFAGVETAARWQDLGPYLAQRKHDVSQPFLSLHYLYGLLRAGRPEGEELLQTIRQLAANRNGGSTAAAWREVGLGLAEALAAHAQNRLHDVLPQLDPVLGRIEQIGGSHAQRDLFEQLALDTLLRTGQDGRAQQVLEGRRRYTPDDVPANHTLAQLYRRNGLEELAQEAQARLP</sequence>
<keyword evidence="4" id="KW-0802">TPR repeat</keyword>
<dbReference type="PANTHER" id="PTHR16263">
    <property type="entry name" value="TETRATRICOPEPTIDE REPEAT PROTEIN 38"/>
    <property type="match status" value="1"/>
</dbReference>
<dbReference type="InterPro" id="IPR011990">
    <property type="entry name" value="TPR-like_helical_dom_sf"/>
</dbReference>
<proteinExistence type="inferred from homology"/>
<dbReference type="OrthoDB" id="9815900at2"/>
<evidence type="ECO:0000256" key="1">
    <source>
        <dbReference type="ARBA" id="ARBA00005857"/>
    </source>
</evidence>
<dbReference type="PANTHER" id="PTHR16263:SF4">
    <property type="entry name" value="TETRATRICOPEPTIDE REPEAT PROTEIN 38"/>
    <property type="match status" value="1"/>
</dbReference>
<reference evidence="5 6" key="1">
    <citation type="submission" date="2019-09" db="EMBL/GenBank/DDBJ databases">
        <title>Genome sequencing of strain KACC 21233.</title>
        <authorList>
            <person name="Heo J."/>
            <person name="Kim S.-J."/>
            <person name="Kim J.-S."/>
            <person name="Hong S.-B."/>
            <person name="Kwon S.-W."/>
        </authorList>
    </citation>
    <scope>NUCLEOTIDE SEQUENCE [LARGE SCALE GENOMIC DNA]</scope>
    <source>
        <strain evidence="5 6">KACC 21233</strain>
    </source>
</reference>
<dbReference type="InterPro" id="IPR033891">
    <property type="entry name" value="TTC38"/>
</dbReference>
<gene>
    <name evidence="5" type="ORF">FLP30_02775</name>
</gene>
<dbReference type="AlphaFoldDB" id="A0A5C1YQ82"/>
<organism evidence="5 6">
    <name type="scientific">Acetobacter vaccinii</name>
    <dbReference type="NCBI Taxonomy" id="2592655"/>
    <lineage>
        <taxon>Bacteria</taxon>
        <taxon>Pseudomonadati</taxon>
        <taxon>Pseudomonadota</taxon>
        <taxon>Alphaproteobacteria</taxon>
        <taxon>Acetobacterales</taxon>
        <taxon>Acetobacteraceae</taxon>
        <taxon>Acetobacter</taxon>
    </lineage>
</organism>
<keyword evidence="6" id="KW-1185">Reference proteome</keyword>
<evidence type="ECO:0000313" key="6">
    <source>
        <dbReference type="Proteomes" id="UP000324536"/>
    </source>
</evidence>
<evidence type="ECO:0000256" key="3">
    <source>
        <dbReference type="ARBA" id="ARBA00022737"/>
    </source>
</evidence>
<protein>
    <recommendedName>
        <fullName evidence="2">Tetratricopeptide repeat protein 38</fullName>
    </recommendedName>
</protein>
<keyword evidence="3" id="KW-0677">Repeat</keyword>
<dbReference type="Gene3D" id="1.25.40.10">
    <property type="entry name" value="Tetratricopeptide repeat domain"/>
    <property type="match status" value="1"/>
</dbReference>
<dbReference type="SUPFAM" id="SSF48452">
    <property type="entry name" value="TPR-like"/>
    <property type="match status" value="1"/>
</dbReference>
<evidence type="ECO:0000256" key="2">
    <source>
        <dbReference type="ARBA" id="ARBA00019992"/>
    </source>
</evidence>
<accession>A0A5C1YQ82</accession>
<dbReference type="Proteomes" id="UP000324536">
    <property type="component" value="Chromosome"/>
</dbReference>
<evidence type="ECO:0000313" key="5">
    <source>
        <dbReference type="EMBL" id="QEO18514.1"/>
    </source>
</evidence>
<dbReference type="EMBL" id="CP043506">
    <property type="protein sequence ID" value="QEO18514.1"/>
    <property type="molecule type" value="Genomic_DNA"/>
</dbReference>